<dbReference type="Gene3D" id="2.30.30.40">
    <property type="entry name" value="SH3 Domains"/>
    <property type="match status" value="1"/>
</dbReference>
<evidence type="ECO:0000259" key="23">
    <source>
        <dbReference type="PROSITE" id="PS51022"/>
    </source>
</evidence>
<dbReference type="GO" id="GO:0007268">
    <property type="term" value="P:chemical synaptic transmission"/>
    <property type="evidence" value="ECO:0007669"/>
    <property type="project" value="TreeGrafter"/>
</dbReference>
<dbReference type="GO" id="GO:0019901">
    <property type="term" value="F:protein kinase binding"/>
    <property type="evidence" value="ECO:0007669"/>
    <property type="project" value="TreeGrafter"/>
</dbReference>
<evidence type="ECO:0000256" key="8">
    <source>
        <dbReference type="ARBA" id="ARBA00022737"/>
    </source>
</evidence>
<dbReference type="Pfam" id="PF00292">
    <property type="entry name" value="PAX"/>
    <property type="match status" value="1"/>
</dbReference>
<dbReference type="GO" id="GO:0098839">
    <property type="term" value="C:postsynaptic density membrane"/>
    <property type="evidence" value="ECO:0007669"/>
    <property type="project" value="TreeGrafter"/>
</dbReference>
<dbReference type="PROSITE" id="PS00856">
    <property type="entry name" value="GUANYLATE_KINASE_1"/>
    <property type="match status" value="1"/>
</dbReference>
<dbReference type="SUPFAM" id="SSF52540">
    <property type="entry name" value="P-loop containing nucleoside triphosphate hydrolases"/>
    <property type="match status" value="1"/>
</dbReference>
<keyword evidence="6" id="KW-1003">Cell membrane</keyword>
<dbReference type="CDD" id="cd00086">
    <property type="entry name" value="homeodomain"/>
    <property type="match status" value="1"/>
</dbReference>
<evidence type="ECO:0000259" key="22">
    <source>
        <dbReference type="PROSITE" id="PS50106"/>
    </source>
</evidence>
<keyword evidence="5 16" id="KW-0728">SH3 domain</keyword>
<feature type="domain" description="Homeobox" evidence="21">
    <location>
        <begin position="1293"/>
        <end position="1353"/>
    </location>
</feature>
<dbReference type="PROSITE" id="PS50071">
    <property type="entry name" value="HOMEOBOX_2"/>
    <property type="match status" value="1"/>
</dbReference>
<dbReference type="InterPro" id="IPR027417">
    <property type="entry name" value="P-loop_NTPase"/>
</dbReference>
<dbReference type="CDD" id="cd06795">
    <property type="entry name" value="PDZ3_Dlg1-2-4-like"/>
    <property type="match status" value="1"/>
</dbReference>
<feature type="domain" description="PDZ" evidence="22">
    <location>
        <begin position="206"/>
        <end position="293"/>
    </location>
</feature>
<dbReference type="InterPro" id="IPR008145">
    <property type="entry name" value="GK/Ca_channel_bsu"/>
</dbReference>
<dbReference type="InterPro" id="IPR009057">
    <property type="entry name" value="Homeodomain-like_sf"/>
</dbReference>
<evidence type="ECO:0000313" key="26">
    <source>
        <dbReference type="WBParaSite" id="TMUE_3000012862.1"/>
    </source>
</evidence>
<evidence type="ECO:0000256" key="5">
    <source>
        <dbReference type="ARBA" id="ARBA00022443"/>
    </source>
</evidence>
<keyword evidence="25" id="KW-1185">Reference proteome</keyword>
<dbReference type="InterPro" id="IPR036892">
    <property type="entry name" value="L27_dom_sf"/>
</dbReference>
<dbReference type="GO" id="GO:1990904">
    <property type="term" value="C:ribonucleoprotein complex"/>
    <property type="evidence" value="ECO:0007669"/>
    <property type="project" value="UniProtKB-KW"/>
</dbReference>
<evidence type="ECO:0000256" key="15">
    <source>
        <dbReference type="PROSITE-ProRule" id="PRU00108"/>
    </source>
</evidence>
<evidence type="ECO:0000256" key="6">
    <source>
        <dbReference type="ARBA" id="ARBA00022475"/>
    </source>
</evidence>
<dbReference type="Gene3D" id="1.10.10.60">
    <property type="entry name" value="Homeodomain-like"/>
    <property type="match status" value="1"/>
</dbReference>
<dbReference type="GO" id="GO:0003735">
    <property type="term" value="F:structural constituent of ribosome"/>
    <property type="evidence" value="ECO:0007669"/>
    <property type="project" value="InterPro"/>
</dbReference>
<evidence type="ECO:0000256" key="16">
    <source>
        <dbReference type="PROSITE-ProRule" id="PRU00192"/>
    </source>
</evidence>
<evidence type="ECO:0000259" key="19">
    <source>
        <dbReference type="PROSITE" id="PS50002"/>
    </source>
</evidence>
<dbReference type="FunFam" id="2.30.42.10:FF:000004">
    <property type="entry name" value="Disks large homolog 4 isoform 2"/>
    <property type="match status" value="1"/>
</dbReference>
<evidence type="ECO:0000259" key="20">
    <source>
        <dbReference type="PROSITE" id="PS50052"/>
    </source>
</evidence>
<evidence type="ECO:0000313" key="25">
    <source>
        <dbReference type="Proteomes" id="UP000046395"/>
    </source>
</evidence>
<dbReference type="Pfam" id="PF00046">
    <property type="entry name" value="Homeodomain"/>
    <property type="match status" value="1"/>
</dbReference>
<dbReference type="InterPro" id="IPR036034">
    <property type="entry name" value="PDZ_sf"/>
</dbReference>
<dbReference type="InterPro" id="IPR001452">
    <property type="entry name" value="SH3_domain"/>
</dbReference>
<comment type="similarity">
    <text evidence="4">Belongs to the MAGUK family.</text>
</comment>
<protein>
    <submittedName>
        <fullName evidence="26">Uncharacterized protein</fullName>
    </submittedName>
</protein>
<evidence type="ECO:0000256" key="13">
    <source>
        <dbReference type="ARBA" id="ARBA00023242"/>
    </source>
</evidence>
<dbReference type="SMART" id="SM00228">
    <property type="entry name" value="PDZ"/>
    <property type="match status" value="3"/>
</dbReference>
<dbReference type="SUPFAM" id="SSF101288">
    <property type="entry name" value="L27 domain"/>
    <property type="match status" value="1"/>
</dbReference>
<dbReference type="InterPro" id="IPR001356">
    <property type="entry name" value="HD"/>
</dbReference>
<feature type="region of interest" description="Disordered" evidence="18">
    <location>
        <begin position="685"/>
        <end position="708"/>
    </location>
</feature>
<dbReference type="CDD" id="cd06723">
    <property type="entry name" value="PDZ1_Dlg1-2-4-like"/>
    <property type="match status" value="1"/>
</dbReference>
<dbReference type="PROSITE" id="PS50002">
    <property type="entry name" value="SH3"/>
    <property type="match status" value="1"/>
</dbReference>
<dbReference type="GO" id="GO:0045197">
    <property type="term" value="P:establishment or maintenance of epithelial cell apical/basal polarity"/>
    <property type="evidence" value="ECO:0007669"/>
    <property type="project" value="TreeGrafter"/>
</dbReference>
<dbReference type="Gene3D" id="1.10.287.470">
    <property type="entry name" value="Helix hairpin bin"/>
    <property type="match status" value="1"/>
</dbReference>
<keyword evidence="12 15" id="KW-0371">Homeobox</keyword>
<feature type="domain" description="Guanylate kinase-like" evidence="20">
    <location>
        <begin position="756"/>
        <end position="930"/>
    </location>
</feature>
<evidence type="ECO:0000259" key="21">
    <source>
        <dbReference type="PROSITE" id="PS50071"/>
    </source>
</evidence>
<dbReference type="GO" id="GO:0097120">
    <property type="term" value="P:receptor localization to synapse"/>
    <property type="evidence" value="ECO:0007669"/>
    <property type="project" value="TreeGrafter"/>
</dbReference>
<evidence type="ECO:0000256" key="3">
    <source>
        <dbReference type="ARBA" id="ARBA00004236"/>
    </source>
</evidence>
<dbReference type="SMART" id="SM00351">
    <property type="entry name" value="PAX"/>
    <property type="match status" value="1"/>
</dbReference>
<evidence type="ECO:0000256" key="2">
    <source>
        <dbReference type="ARBA" id="ARBA00004170"/>
    </source>
</evidence>
<dbReference type="GO" id="GO:0043113">
    <property type="term" value="P:receptor clustering"/>
    <property type="evidence" value="ECO:0007669"/>
    <property type="project" value="TreeGrafter"/>
</dbReference>
<proteinExistence type="inferred from homology"/>
<dbReference type="InterPro" id="IPR012678">
    <property type="entry name" value="Ribosomal_uL23/eL15/eS24_sf"/>
</dbReference>
<dbReference type="SUPFAM" id="SSF46689">
    <property type="entry name" value="Homeodomain-like"/>
    <property type="match status" value="2"/>
</dbReference>
<dbReference type="Pfam" id="PF09058">
    <property type="entry name" value="L27_1"/>
    <property type="match status" value="1"/>
</dbReference>
<dbReference type="InterPro" id="IPR017970">
    <property type="entry name" value="Homeobox_CS"/>
</dbReference>
<dbReference type="Gene3D" id="3.30.70.330">
    <property type="match status" value="1"/>
</dbReference>
<dbReference type="GO" id="GO:0006412">
    <property type="term" value="P:translation"/>
    <property type="evidence" value="ECO:0007669"/>
    <property type="project" value="InterPro"/>
</dbReference>
<dbReference type="SUPFAM" id="SSF50156">
    <property type="entry name" value="PDZ domain-like"/>
    <property type="match status" value="3"/>
</dbReference>
<dbReference type="CDD" id="cd11861">
    <property type="entry name" value="SH3_DLG-like"/>
    <property type="match status" value="1"/>
</dbReference>
<dbReference type="PRINTS" id="PR00027">
    <property type="entry name" value="PAIREDBOX"/>
</dbReference>
<dbReference type="InterPro" id="IPR004172">
    <property type="entry name" value="L27_dom"/>
</dbReference>
<dbReference type="SMART" id="SM00389">
    <property type="entry name" value="HOX"/>
    <property type="match status" value="1"/>
</dbReference>
<name>A0A5S6R115_TRIMR</name>
<dbReference type="InterPro" id="IPR015143">
    <property type="entry name" value="L27_1"/>
</dbReference>
<dbReference type="GO" id="GO:0005840">
    <property type="term" value="C:ribosome"/>
    <property type="evidence" value="ECO:0007669"/>
    <property type="project" value="UniProtKB-KW"/>
</dbReference>
<organism evidence="25 26">
    <name type="scientific">Trichuris muris</name>
    <name type="common">Mouse whipworm</name>
    <dbReference type="NCBI Taxonomy" id="70415"/>
    <lineage>
        <taxon>Eukaryota</taxon>
        <taxon>Metazoa</taxon>
        <taxon>Ecdysozoa</taxon>
        <taxon>Nematoda</taxon>
        <taxon>Enoplea</taxon>
        <taxon>Dorylaimia</taxon>
        <taxon>Trichinellida</taxon>
        <taxon>Trichuridae</taxon>
        <taxon>Trichuris</taxon>
    </lineage>
</organism>
<evidence type="ECO:0000256" key="10">
    <source>
        <dbReference type="ARBA" id="ARBA00023125"/>
    </source>
</evidence>
<dbReference type="Gene3D" id="2.30.42.10">
    <property type="match status" value="3"/>
</dbReference>
<evidence type="ECO:0000256" key="11">
    <source>
        <dbReference type="ARBA" id="ARBA00023136"/>
    </source>
</evidence>
<dbReference type="InterPro" id="IPR036388">
    <property type="entry name" value="WH-like_DNA-bd_sf"/>
</dbReference>
<accession>A0A5S6R115</accession>
<dbReference type="Gene3D" id="1.10.10.10">
    <property type="entry name" value="Winged helix-like DNA-binding domain superfamily/Winged helix DNA-binding domain"/>
    <property type="match status" value="1"/>
</dbReference>
<evidence type="ECO:0000256" key="1">
    <source>
        <dbReference type="ARBA" id="ARBA00004123"/>
    </source>
</evidence>
<keyword evidence="10 15" id="KW-0238">DNA-binding</keyword>
<dbReference type="PROSITE" id="PS51022">
    <property type="entry name" value="L27"/>
    <property type="match status" value="1"/>
</dbReference>
<dbReference type="GO" id="GO:0098609">
    <property type="term" value="P:cell-cell adhesion"/>
    <property type="evidence" value="ECO:0007669"/>
    <property type="project" value="TreeGrafter"/>
</dbReference>
<dbReference type="Gene3D" id="3.40.50.300">
    <property type="entry name" value="P-loop containing nucleotide triphosphate hydrolases"/>
    <property type="match status" value="1"/>
</dbReference>
<dbReference type="GO" id="GO:0043005">
    <property type="term" value="C:neuron projection"/>
    <property type="evidence" value="ECO:0007669"/>
    <property type="project" value="TreeGrafter"/>
</dbReference>
<dbReference type="GO" id="GO:0005634">
    <property type="term" value="C:nucleus"/>
    <property type="evidence" value="ECO:0007669"/>
    <property type="project" value="UniProtKB-SubCell"/>
</dbReference>
<dbReference type="GO" id="GO:0000981">
    <property type="term" value="F:DNA-binding transcription factor activity, RNA polymerase II-specific"/>
    <property type="evidence" value="ECO:0007669"/>
    <property type="project" value="InterPro"/>
</dbReference>
<dbReference type="PROSITE" id="PS50052">
    <property type="entry name" value="GUANYLATE_KINASE_2"/>
    <property type="match status" value="1"/>
</dbReference>
<feature type="region of interest" description="Disordered" evidence="18">
    <location>
        <begin position="1274"/>
        <end position="1293"/>
    </location>
</feature>
<dbReference type="PROSITE" id="PS50106">
    <property type="entry name" value="PDZ"/>
    <property type="match status" value="3"/>
</dbReference>
<evidence type="ECO:0000259" key="24">
    <source>
        <dbReference type="PROSITE" id="PS51057"/>
    </source>
</evidence>
<dbReference type="PANTHER" id="PTHR23119:SF51">
    <property type="entry name" value="DISKS LARGE 1 TUMOR SUPPRESSOR PROTEIN"/>
    <property type="match status" value="1"/>
</dbReference>
<keyword evidence="14" id="KW-0687">Ribonucleoprotein</keyword>
<sequence length="1376" mass="154541">MPVRKQEAHRALEEVEEYHKRLIRIEDRPLREAIERVINIFKNRLFLALLEIQEFYNDTLMNEDKSLIQKTVETNLIADRWELNPPMLSPSAAFDGSKKSDQYAYFVDAYKKSTTPTSALSSYHSETFKVTTQSLEQCRSTLADMPAQSPLYTSAPTFRQKAPLTTTATSTTQPWMDIEPSFSRDASLPESHFTNGGGEDNWEYEDIVLEKGTAGLGFSISGGRDNPHVGSDPGIYVTKVIPGGAAAADGRLRKDDIILRVNNTDTTDVFHRVAVEALKRAGNVVKLHVRRRVRDPESQLHSSSYASRIERIELQKGNKGLGFSIAGGLGNEHVPNDPGIYVTKIIDGGAAQVDGRLQVGDKLLAVGNCGLENVAHETAVAALKATADRVVLLVQKQGALGNMADVSGTSLETVAMPEQSFLTHGTRDNVNGIFPMQTNFVDGGGTLLSRQQEMRRAMGTDGISYTSSFAPYQIPEPAADRRSFGSPLSSQTVEYPTPSAEVISRSPRRISLNKGSSGLGFNIVGGEDGEGIYISYILPGGVADVSGLLRKGDQLLEVNGIDLRNATHEEAAAALKSGGQKIYMLAAYRPEDYCRFEAKIEELRNVMIDQSSPQPRRELFVRALFDYDPTKDSGLPSRGLAFNYGDILHVTNACDDEWWQARKRLRDGTEDSVGIIPSRRRVEKRERSRRKQVNFGSSRQPSISEKHFGSKKQLSLSRKFPFMKSKERLQEEMENERLEDYILSYLPVVQQYLNYIRPVVILGALKDRLNDDLIAEYPDNFSTCVPHTSRPRREHEVDGRDYYFVNREMMEQDIQNHLFIEAGQYNGNLYGTSISAVKDVAEQNKHCVLDVSGNAIKRLQLANVFPIAIFIKPYGPGQLMEWNRRISEDEAVRLYQKCLQTEQEFGDCFTAIVQGDTPEEIYAKVKETIREQSGPVVWIPSQEILEFVVSCNVSQREEFCDFNKMTTRLHRLLPRKYQKALVFLPDCWMKLVKPKETEKLPPNMVKMIVSPEMNADDVREYLKKIYNVPVRDVKMHVEQGKMIRHLKEYAAPSRMAGIHGRVIDKEPDVTIAFVTLKKDVQFSFPKLYGDKMFDQEQKQLKRMEKAMIEANKNDRSGAMVMNSVIGQGRINQLGGLFINGRPLPQHVRLRIIQLAHAGMRPSTISRMLKVSHGCVSKILGRYAETGSIAAGQIKGKMTISHRRGMETSVHISMCDGQPMKACSPNMKCRLPSLKLPSISADVTAAPREKRHLSDYSIDRILGLVSSSDSCHRVRNGTSTLSSPAEPAVSGRVPSKRRRRCHFTTEQLNLLENAFRKNAYPDSVQRKQLSEDVQLNIEKIQVWFSNRRARSRKQLASDSVTSVVGRDNSTSSYFTCL</sequence>
<dbReference type="FunFam" id="2.30.42.10:FF:000002">
    <property type="entry name" value="Disks large homolog 4 isoform 2"/>
    <property type="match status" value="1"/>
</dbReference>
<dbReference type="WBParaSite" id="TMUE_3000012862.1">
    <property type="protein sequence ID" value="TMUE_3000012862.1"/>
    <property type="gene ID" value="WBGene00285542"/>
</dbReference>
<feature type="domain" description="SH3" evidence="19">
    <location>
        <begin position="616"/>
        <end position="686"/>
    </location>
</feature>
<evidence type="ECO:0000256" key="7">
    <source>
        <dbReference type="ARBA" id="ARBA00022724"/>
    </source>
</evidence>
<dbReference type="STRING" id="70415.A0A5S6R115"/>
<dbReference type="InterPro" id="IPR050614">
    <property type="entry name" value="Synaptic_Scaffolding_LAP-MAGUK"/>
</dbReference>
<dbReference type="InterPro" id="IPR001523">
    <property type="entry name" value="Paired_dom"/>
</dbReference>
<dbReference type="InterPro" id="IPR001478">
    <property type="entry name" value="PDZ"/>
</dbReference>
<dbReference type="InterPro" id="IPR008144">
    <property type="entry name" value="Guanylate_kin-like_dom"/>
</dbReference>
<feature type="domain" description="Paired" evidence="24">
    <location>
        <begin position="1126"/>
        <end position="1264"/>
    </location>
</feature>
<dbReference type="InterPro" id="IPR012677">
    <property type="entry name" value="Nucleotide-bd_a/b_plait_sf"/>
</dbReference>
<feature type="domain" description="PDZ" evidence="22">
    <location>
        <begin position="311"/>
        <end position="398"/>
    </location>
</feature>
<evidence type="ECO:0000256" key="12">
    <source>
        <dbReference type="ARBA" id="ARBA00023155"/>
    </source>
</evidence>
<dbReference type="PROSITE" id="PS51057">
    <property type="entry name" value="PAIRED_2"/>
    <property type="match status" value="1"/>
</dbReference>
<feature type="compositionally biased region" description="Polar residues" evidence="18">
    <location>
        <begin position="694"/>
        <end position="703"/>
    </location>
</feature>
<dbReference type="GO" id="GO:0031594">
    <property type="term" value="C:neuromuscular junction"/>
    <property type="evidence" value="ECO:0007669"/>
    <property type="project" value="TreeGrafter"/>
</dbReference>
<keyword evidence="11" id="KW-0472">Membrane</keyword>
<dbReference type="SUPFAM" id="SSF54189">
    <property type="entry name" value="Ribosomal proteins S24e, L23 and L15e"/>
    <property type="match status" value="1"/>
</dbReference>
<dbReference type="GO" id="GO:0016323">
    <property type="term" value="C:basolateral plasma membrane"/>
    <property type="evidence" value="ECO:0007669"/>
    <property type="project" value="TreeGrafter"/>
</dbReference>
<evidence type="ECO:0000256" key="4">
    <source>
        <dbReference type="ARBA" id="ARBA00007014"/>
    </source>
</evidence>
<dbReference type="InterPro" id="IPR036028">
    <property type="entry name" value="SH3-like_dom_sf"/>
</dbReference>
<dbReference type="Pfam" id="PF00625">
    <property type="entry name" value="Guanylate_kin"/>
    <property type="match status" value="1"/>
</dbReference>
<dbReference type="CDD" id="cd00071">
    <property type="entry name" value="GMPK"/>
    <property type="match status" value="1"/>
</dbReference>
<evidence type="ECO:0000256" key="9">
    <source>
        <dbReference type="ARBA" id="ARBA00022980"/>
    </source>
</evidence>
<evidence type="ECO:0000256" key="14">
    <source>
        <dbReference type="ARBA" id="ARBA00023274"/>
    </source>
</evidence>
<feature type="domain" description="L27" evidence="23">
    <location>
        <begin position="4"/>
        <end position="64"/>
    </location>
</feature>
<comment type="subcellular location">
    <subcellularLocation>
        <location evidence="3">Cell membrane</location>
    </subcellularLocation>
    <subcellularLocation>
        <location evidence="2">Membrane</location>
        <topology evidence="2">Peripheral membrane protein</topology>
    </subcellularLocation>
    <subcellularLocation>
        <location evidence="1 15 17">Nucleus</location>
    </subcellularLocation>
</comment>
<dbReference type="PROSITE" id="PS00027">
    <property type="entry name" value="HOMEOBOX_1"/>
    <property type="match status" value="1"/>
</dbReference>
<evidence type="ECO:0000256" key="18">
    <source>
        <dbReference type="SAM" id="MobiDB-lite"/>
    </source>
</evidence>
<feature type="region of interest" description="Disordered" evidence="18">
    <location>
        <begin position="480"/>
        <end position="500"/>
    </location>
</feature>
<feature type="DNA-binding region" description="Homeobox" evidence="15">
    <location>
        <begin position="1295"/>
        <end position="1354"/>
    </location>
</feature>
<keyword evidence="9" id="KW-0689">Ribosomal protein</keyword>
<dbReference type="SMART" id="SM00072">
    <property type="entry name" value="GuKc"/>
    <property type="match status" value="1"/>
</dbReference>
<dbReference type="SMART" id="SM00326">
    <property type="entry name" value="SH3"/>
    <property type="match status" value="1"/>
</dbReference>
<dbReference type="Proteomes" id="UP000046395">
    <property type="component" value="Unassembled WGS sequence"/>
</dbReference>
<keyword evidence="8" id="KW-0677">Repeat</keyword>
<dbReference type="GO" id="GO:0003677">
    <property type="term" value="F:DNA binding"/>
    <property type="evidence" value="ECO:0007669"/>
    <property type="project" value="UniProtKB-UniRule"/>
</dbReference>
<keyword evidence="13 15" id="KW-0539">Nucleus</keyword>
<keyword evidence="7" id="KW-0563">Paired box</keyword>
<dbReference type="InterPro" id="IPR020590">
    <property type="entry name" value="Guanylate_kinase_CS"/>
</dbReference>
<dbReference type="GO" id="GO:0099072">
    <property type="term" value="P:regulation of postsynaptic membrane neurotransmitter receptor levels"/>
    <property type="evidence" value="ECO:0007669"/>
    <property type="project" value="TreeGrafter"/>
</dbReference>
<feature type="domain" description="PDZ" evidence="22">
    <location>
        <begin position="509"/>
        <end position="590"/>
    </location>
</feature>
<dbReference type="FunFam" id="2.30.42.10:FF:000001">
    <property type="entry name" value="Disks large homolog 1 isoform 2"/>
    <property type="match status" value="1"/>
</dbReference>
<dbReference type="CDD" id="cd06724">
    <property type="entry name" value="PDZ2_Dlg1-2-4-like"/>
    <property type="match status" value="1"/>
</dbReference>
<dbReference type="Pfam" id="PF00595">
    <property type="entry name" value="PDZ"/>
    <property type="match status" value="3"/>
</dbReference>
<reference evidence="26" key="1">
    <citation type="submission" date="2019-12" db="UniProtKB">
        <authorList>
            <consortium name="WormBaseParasite"/>
        </authorList>
    </citation>
    <scope>IDENTIFICATION</scope>
</reference>
<dbReference type="PANTHER" id="PTHR23119">
    <property type="entry name" value="DISCS LARGE"/>
    <property type="match status" value="1"/>
</dbReference>
<dbReference type="Pfam" id="PF00018">
    <property type="entry name" value="SH3_1"/>
    <property type="match status" value="1"/>
</dbReference>
<evidence type="ECO:0000256" key="17">
    <source>
        <dbReference type="RuleBase" id="RU000682"/>
    </source>
</evidence>
<dbReference type="SUPFAM" id="SSF50044">
    <property type="entry name" value="SH3-domain"/>
    <property type="match status" value="1"/>
</dbReference>